<sequence length="91" mass="10544">MSSPSPYPAIALLSRTSGFSEQSVSIGFQYRGHRYFSPDWYRFVLNSLRKDPMRQLIMNNSELSLQVLTRIVCKFVLRLEDSKQGEAVREL</sequence>
<evidence type="ECO:0000313" key="1">
    <source>
        <dbReference type="EMBL" id="OQR74521.1"/>
    </source>
</evidence>
<dbReference type="InParanoid" id="A0A1V9XM38"/>
<keyword evidence="2" id="KW-1185">Reference proteome</keyword>
<name>A0A1V9XM38_9ACAR</name>
<proteinExistence type="predicted"/>
<evidence type="ECO:0000313" key="2">
    <source>
        <dbReference type="Proteomes" id="UP000192247"/>
    </source>
</evidence>
<organism evidence="1 2">
    <name type="scientific">Tropilaelaps mercedesae</name>
    <dbReference type="NCBI Taxonomy" id="418985"/>
    <lineage>
        <taxon>Eukaryota</taxon>
        <taxon>Metazoa</taxon>
        <taxon>Ecdysozoa</taxon>
        <taxon>Arthropoda</taxon>
        <taxon>Chelicerata</taxon>
        <taxon>Arachnida</taxon>
        <taxon>Acari</taxon>
        <taxon>Parasitiformes</taxon>
        <taxon>Mesostigmata</taxon>
        <taxon>Gamasina</taxon>
        <taxon>Dermanyssoidea</taxon>
        <taxon>Laelapidae</taxon>
        <taxon>Tropilaelaps</taxon>
    </lineage>
</organism>
<dbReference type="Proteomes" id="UP000192247">
    <property type="component" value="Unassembled WGS sequence"/>
</dbReference>
<dbReference type="AlphaFoldDB" id="A0A1V9XM38"/>
<accession>A0A1V9XM38</accession>
<comment type="caution">
    <text evidence="1">The sequence shown here is derived from an EMBL/GenBank/DDBJ whole genome shotgun (WGS) entry which is preliminary data.</text>
</comment>
<gene>
    <name evidence="1" type="ORF">BIW11_03410</name>
</gene>
<protein>
    <submittedName>
        <fullName evidence="1">Uncharacterized protein</fullName>
    </submittedName>
</protein>
<reference evidence="1 2" key="1">
    <citation type="journal article" date="2017" name="Gigascience">
        <title>Draft genome of the honey bee ectoparasitic mite, Tropilaelaps mercedesae, is shaped by the parasitic life history.</title>
        <authorList>
            <person name="Dong X."/>
            <person name="Armstrong S.D."/>
            <person name="Xia D."/>
            <person name="Makepeace B.L."/>
            <person name="Darby A.C."/>
            <person name="Kadowaki T."/>
        </authorList>
    </citation>
    <scope>NUCLEOTIDE SEQUENCE [LARGE SCALE GENOMIC DNA]</scope>
    <source>
        <strain evidence="1">Wuxi-XJTLU</strain>
    </source>
</reference>
<dbReference type="EMBL" id="MNPL01007852">
    <property type="protein sequence ID" value="OQR74521.1"/>
    <property type="molecule type" value="Genomic_DNA"/>
</dbReference>